<comment type="caution">
    <text evidence="1">The sequence shown here is derived from an EMBL/GenBank/DDBJ whole genome shotgun (WGS) entry which is preliminary data.</text>
</comment>
<dbReference type="EMBL" id="JAODUO010000812">
    <property type="protein sequence ID" value="KAK2174308.1"/>
    <property type="molecule type" value="Genomic_DNA"/>
</dbReference>
<evidence type="ECO:0000313" key="1">
    <source>
        <dbReference type="EMBL" id="KAK2174308.1"/>
    </source>
</evidence>
<dbReference type="InterPro" id="IPR051077">
    <property type="entry name" value="Ca-dependent_lectin"/>
</dbReference>
<protein>
    <submittedName>
        <fullName evidence="1">Uncharacterized protein</fullName>
    </submittedName>
</protein>
<dbReference type="Proteomes" id="UP001209878">
    <property type="component" value="Unassembled WGS sequence"/>
</dbReference>
<dbReference type="AlphaFoldDB" id="A0AAD9NMW7"/>
<dbReference type="GO" id="GO:0005615">
    <property type="term" value="C:extracellular space"/>
    <property type="evidence" value="ECO:0007669"/>
    <property type="project" value="TreeGrafter"/>
</dbReference>
<name>A0AAD9NMW7_RIDPI</name>
<keyword evidence="2" id="KW-1185">Reference proteome</keyword>
<evidence type="ECO:0000313" key="2">
    <source>
        <dbReference type="Proteomes" id="UP001209878"/>
    </source>
</evidence>
<proteinExistence type="predicted"/>
<gene>
    <name evidence="1" type="ORF">NP493_812g02000</name>
</gene>
<accession>A0AAD9NMW7</accession>
<organism evidence="1 2">
    <name type="scientific">Ridgeia piscesae</name>
    <name type="common">Tubeworm</name>
    <dbReference type="NCBI Taxonomy" id="27915"/>
    <lineage>
        <taxon>Eukaryota</taxon>
        <taxon>Metazoa</taxon>
        <taxon>Spiralia</taxon>
        <taxon>Lophotrochozoa</taxon>
        <taxon>Annelida</taxon>
        <taxon>Polychaeta</taxon>
        <taxon>Sedentaria</taxon>
        <taxon>Canalipalpata</taxon>
        <taxon>Sabellida</taxon>
        <taxon>Siboglinidae</taxon>
        <taxon>Ridgeia</taxon>
    </lineage>
</organism>
<dbReference type="PANTHER" id="PTHR24024:SF18">
    <property type="entry name" value="SHORT-CHAIN COLLAGEN C4-LIKE"/>
    <property type="match status" value="1"/>
</dbReference>
<sequence length="342" mass="38348">MTLLFTHLKSNVTPDPSTSYKVTKRARPVPLITLFTTFRDFRTKAVTYRNTIRNWGLLSPYVRPVLYYAGDEHYLAEFAREHGWSVYRCPRVSKTNVPVLRSMFLHAETINETTPFYGYANGDILFDSNLVTTLEALKRDIDRFRRVLSVNTRQQVALCTPDGGEKLVPGMARIYSIGVRFVAGSYYSHTGGGSNYLCLHRDPEWGSKTTSGFQSGGSLYGAEYEIYSNDPFSKANAQSLNNNDVLCAVCHVTSRPTKLMIPARLTCPDGWTKEYVGYLMAEYYTHKGRTTYTCVDNAPEVIDGGGSNRDCVLFYNTEASCGSLPCPKYVSGWEVTCVACTK</sequence>
<reference evidence="1" key="1">
    <citation type="journal article" date="2023" name="Mol. Biol. Evol.">
        <title>Third-Generation Sequencing Reveals the Adaptive Role of the Epigenome in Three Deep-Sea Polychaetes.</title>
        <authorList>
            <person name="Perez M."/>
            <person name="Aroh O."/>
            <person name="Sun Y."/>
            <person name="Lan Y."/>
            <person name="Juniper S.K."/>
            <person name="Young C.R."/>
            <person name="Angers B."/>
            <person name="Qian P.Y."/>
        </authorList>
    </citation>
    <scope>NUCLEOTIDE SEQUENCE</scope>
    <source>
        <strain evidence="1">R07B-5</strain>
    </source>
</reference>
<dbReference type="PANTHER" id="PTHR24024">
    <property type="entry name" value="PULMONARY SURFACTANT-ASSOCIATED PROTEIN A"/>
    <property type="match status" value="1"/>
</dbReference>